<dbReference type="EMBL" id="OFSM01000002">
    <property type="protein sequence ID" value="SOY27841.1"/>
    <property type="molecule type" value="Genomic_DNA"/>
</dbReference>
<dbReference type="Proteomes" id="UP000236311">
    <property type="component" value="Unassembled WGS sequence"/>
</dbReference>
<reference evidence="2 3" key="1">
    <citation type="submission" date="2018-01" db="EMBL/GenBank/DDBJ databases">
        <authorList>
            <person name="Gaut B.S."/>
            <person name="Morton B.R."/>
            <person name="Clegg M.T."/>
            <person name="Duvall M.R."/>
        </authorList>
    </citation>
    <scope>NUCLEOTIDE SEQUENCE [LARGE SCALE GENOMIC DNA]</scope>
    <source>
        <strain evidence="2">GP69</strain>
    </source>
</reference>
<keyword evidence="1" id="KW-0812">Transmembrane</keyword>
<accession>A0A2K4ZBL4</accession>
<proteinExistence type="predicted"/>
<keyword evidence="3" id="KW-1185">Reference proteome</keyword>
<feature type="transmembrane region" description="Helical" evidence="1">
    <location>
        <begin position="6"/>
        <end position="25"/>
    </location>
</feature>
<dbReference type="AlphaFoldDB" id="A0A2K4ZBL4"/>
<gene>
    <name evidence="2" type="ORF">AMURIS_00546</name>
</gene>
<sequence length="48" mass="5529">MVKVNTVFTYWFYGLAAVLLILSFVKDTNKTLLSDQDKKAIYENADKL</sequence>
<name>A0A2K4ZBL4_9FIRM</name>
<evidence type="ECO:0000313" key="3">
    <source>
        <dbReference type="Proteomes" id="UP000236311"/>
    </source>
</evidence>
<evidence type="ECO:0000313" key="2">
    <source>
        <dbReference type="EMBL" id="SOY27841.1"/>
    </source>
</evidence>
<organism evidence="2 3">
    <name type="scientific">Acetatifactor muris</name>
    <dbReference type="NCBI Taxonomy" id="879566"/>
    <lineage>
        <taxon>Bacteria</taxon>
        <taxon>Bacillati</taxon>
        <taxon>Bacillota</taxon>
        <taxon>Clostridia</taxon>
        <taxon>Lachnospirales</taxon>
        <taxon>Lachnospiraceae</taxon>
        <taxon>Acetatifactor</taxon>
    </lineage>
</organism>
<keyword evidence="1" id="KW-1133">Transmembrane helix</keyword>
<protein>
    <submittedName>
        <fullName evidence="2">Uncharacterized protein</fullName>
    </submittedName>
</protein>
<evidence type="ECO:0000256" key="1">
    <source>
        <dbReference type="SAM" id="Phobius"/>
    </source>
</evidence>
<keyword evidence="1" id="KW-0472">Membrane</keyword>